<sequence>SREDSLDSLFISVLKKVGSLIRQRSHTSEVSHTEAHYHGGLTQDEKMEIGKLLSKYWLSVWVDDQPLPDGSQDIDLRNWRLTVYGLLGLTQSWLLISWFGKDIDVVDIEIPLNFDEWIACLLQVLSTIIIISVTNPVFIAATIPIGLIYLFIQFKKYMIHLHSKLLEMSTTARCFHLGGPNVSDLETKIVSVERIDEFSVLPSEAPWEIEDQKPSKQWPAEGKVSFHNYSTRYREGLDLVLKDINLNIQSAEKIGVVGRTGAGKSSLTLSLFRIIEAAFGSVYIDGHDISTIGLHDLRSKLTVIPQDPVLFTGTLRINLDPSKEFTDEQLWSVLEHAHLKPYVISLSEGLEHHVAEGGENLRKTTKKRNIKFQLKSSKRFMKQRSEFSSLQTWIFLITLISNCDFYSYVRVIVMDQGKIIETGPPKNLLVQTQSVFYGMAKDAGLA</sequence>
<gene>
    <name evidence="9" type="primary">LOC106473695</name>
</gene>
<evidence type="ECO:0000313" key="9">
    <source>
        <dbReference type="RefSeq" id="XP_022257805.1"/>
    </source>
</evidence>
<evidence type="ECO:0000313" key="8">
    <source>
        <dbReference type="Proteomes" id="UP000694941"/>
    </source>
</evidence>
<dbReference type="Pfam" id="PF00005">
    <property type="entry name" value="ABC_tran"/>
    <property type="match status" value="1"/>
</dbReference>
<dbReference type="Gene3D" id="3.40.50.300">
    <property type="entry name" value="P-loop containing nucleotide triphosphate hydrolases"/>
    <property type="match status" value="1"/>
</dbReference>
<dbReference type="InterPro" id="IPR003439">
    <property type="entry name" value="ABC_transporter-like_ATP-bd"/>
</dbReference>
<dbReference type="Proteomes" id="UP000694941">
    <property type="component" value="Unplaced"/>
</dbReference>
<keyword evidence="2" id="KW-0547">Nucleotide-binding</keyword>
<dbReference type="InterPro" id="IPR050173">
    <property type="entry name" value="ABC_transporter_C-like"/>
</dbReference>
<feature type="non-terminal residue" evidence="9">
    <location>
        <position position="1"/>
    </location>
</feature>
<keyword evidence="1 6" id="KW-0812">Transmembrane</keyword>
<dbReference type="SUPFAM" id="SSF90123">
    <property type="entry name" value="ABC transporter transmembrane region"/>
    <property type="match status" value="1"/>
</dbReference>
<dbReference type="PROSITE" id="PS50893">
    <property type="entry name" value="ABC_TRANSPORTER_2"/>
    <property type="match status" value="1"/>
</dbReference>
<evidence type="ECO:0000256" key="2">
    <source>
        <dbReference type="ARBA" id="ARBA00022741"/>
    </source>
</evidence>
<keyword evidence="5 6" id="KW-0472">Membrane</keyword>
<keyword evidence="4 6" id="KW-1133">Transmembrane helix</keyword>
<evidence type="ECO:0000256" key="3">
    <source>
        <dbReference type="ARBA" id="ARBA00022840"/>
    </source>
</evidence>
<evidence type="ECO:0000256" key="5">
    <source>
        <dbReference type="ARBA" id="ARBA00023136"/>
    </source>
</evidence>
<evidence type="ECO:0000256" key="4">
    <source>
        <dbReference type="ARBA" id="ARBA00022989"/>
    </source>
</evidence>
<keyword evidence="8" id="KW-1185">Reference proteome</keyword>
<dbReference type="GeneID" id="106473695"/>
<accession>A0ABM1TPJ9</accession>
<name>A0ABM1TPJ9_LIMPO</name>
<feature type="domain" description="ABC transporter" evidence="7">
    <location>
        <begin position="224"/>
        <end position="441"/>
    </location>
</feature>
<evidence type="ECO:0000256" key="6">
    <source>
        <dbReference type="SAM" id="Phobius"/>
    </source>
</evidence>
<keyword evidence="3" id="KW-0067">ATP-binding</keyword>
<organism evidence="8 9">
    <name type="scientific">Limulus polyphemus</name>
    <name type="common">Atlantic horseshoe crab</name>
    <dbReference type="NCBI Taxonomy" id="6850"/>
    <lineage>
        <taxon>Eukaryota</taxon>
        <taxon>Metazoa</taxon>
        <taxon>Ecdysozoa</taxon>
        <taxon>Arthropoda</taxon>
        <taxon>Chelicerata</taxon>
        <taxon>Merostomata</taxon>
        <taxon>Xiphosura</taxon>
        <taxon>Limulidae</taxon>
        <taxon>Limulus</taxon>
    </lineage>
</organism>
<dbReference type="SUPFAM" id="SSF52540">
    <property type="entry name" value="P-loop containing nucleoside triphosphate hydrolases"/>
    <property type="match status" value="1"/>
</dbReference>
<evidence type="ECO:0000259" key="7">
    <source>
        <dbReference type="PROSITE" id="PS50893"/>
    </source>
</evidence>
<reference evidence="9" key="1">
    <citation type="submission" date="2025-08" db="UniProtKB">
        <authorList>
            <consortium name="RefSeq"/>
        </authorList>
    </citation>
    <scope>IDENTIFICATION</scope>
    <source>
        <tissue evidence="9">Muscle</tissue>
    </source>
</reference>
<dbReference type="InterPro" id="IPR027417">
    <property type="entry name" value="P-loop_NTPase"/>
</dbReference>
<evidence type="ECO:0000256" key="1">
    <source>
        <dbReference type="ARBA" id="ARBA00022692"/>
    </source>
</evidence>
<dbReference type="InterPro" id="IPR036640">
    <property type="entry name" value="ABC1_TM_sf"/>
</dbReference>
<feature type="transmembrane region" description="Helical" evidence="6">
    <location>
        <begin position="121"/>
        <end position="152"/>
    </location>
</feature>
<proteinExistence type="predicted"/>
<protein>
    <submittedName>
        <fullName evidence="9">Multidrug resistance-associated protein 1-like</fullName>
    </submittedName>
</protein>
<dbReference type="RefSeq" id="XP_022257805.1">
    <property type="nucleotide sequence ID" value="XM_022402097.1"/>
</dbReference>
<dbReference type="PANTHER" id="PTHR24223">
    <property type="entry name" value="ATP-BINDING CASSETTE SUB-FAMILY C"/>
    <property type="match status" value="1"/>
</dbReference>